<dbReference type="GO" id="GO:0016757">
    <property type="term" value="F:glycosyltransferase activity"/>
    <property type="evidence" value="ECO:0007669"/>
    <property type="project" value="InterPro"/>
</dbReference>
<dbReference type="SUPFAM" id="SSF53448">
    <property type="entry name" value="Nucleotide-diphospho-sugar transferases"/>
    <property type="match status" value="1"/>
</dbReference>
<dbReference type="Pfam" id="PF01501">
    <property type="entry name" value="Glyco_transf_8"/>
    <property type="match status" value="1"/>
</dbReference>
<dbReference type="Gene3D" id="3.90.550.10">
    <property type="entry name" value="Spore Coat Polysaccharide Biosynthesis Protein SpsA, Chain A"/>
    <property type="match status" value="1"/>
</dbReference>
<dbReference type="EMBL" id="FBTB01000001">
    <property type="protein sequence ID" value="CUW03377.1"/>
    <property type="molecule type" value="Genomic_DNA"/>
</dbReference>
<evidence type="ECO:0000313" key="2">
    <source>
        <dbReference type="EMBL" id="CUW07828.1"/>
    </source>
</evidence>
<keyword evidence="4" id="KW-1185">Reference proteome</keyword>
<name>A0AAN2QUU4_9LACO</name>
<dbReference type="EMBL" id="FBTU01000011">
    <property type="protein sequence ID" value="CUW07828.1"/>
    <property type="molecule type" value="Genomic_DNA"/>
</dbReference>
<proteinExistence type="predicted"/>
<dbReference type="InterPro" id="IPR029044">
    <property type="entry name" value="Nucleotide-diphossugar_trans"/>
</dbReference>
<protein>
    <submittedName>
        <fullName evidence="1">Glycosyltransferase</fullName>
    </submittedName>
</protein>
<dbReference type="InterPro" id="IPR002495">
    <property type="entry name" value="Glyco_trans_8"/>
</dbReference>
<dbReference type="PANTHER" id="PTHR11183">
    <property type="entry name" value="GLYCOGENIN SUBFAMILY MEMBER"/>
    <property type="match status" value="1"/>
</dbReference>
<evidence type="ECO:0000313" key="3">
    <source>
        <dbReference type="Proteomes" id="UP000198868"/>
    </source>
</evidence>
<dbReference type="AlphaFoldDB" id="A0AAN2QUU4"/>
<comment type="caution">
    <text evidence="2">The sequence shown here is derived from an EMBL/GenBank/DDBJ whole genome shotgun (WGS) entry which is preliminary data.</text>
</comment>
<organism evidence="2 3">
    <name type="scientific">Leuconostoc inhae</name>
    <dbReference type="NCBI Taxonomy" id="178001"/>
    <lineage>
        <taxon>Bacteria</taxon>
        <taxon>Bacillati</taxon>
        <taxon>Bacillota</taxon>
        <taxon>Bacilli</taxon>
        <taxon>Lactobacillales</taxon>
        <taxon>Lactobacillaceae</taxon>
        <taxon>Leuconostoc</taxon>
    </lineage>
</organism>
<dbReference type="RefSeq" id="WP_060391341.1">
    <property type="nucleotide sequence ID" value="NZ_FBSX01000023.1"/>
</dbReference>
<dbReference type="Proteomes" id="UP000199047">
    <property type="component" value="Unassembled WGS sequence"/>
</dbReference>
<accession>A0AAN2QUU4</accession>
<gene>
    <name evidence="1" type="ORF">KSL4_0756</name>
    <name evidence="2" type="ORF">PL111_2010</name>
</gene>
<evidence type="ECO:0000313" key="4">
    <source>
        <dbReference type="Proteomes" id="UP000199047"/>
    </source>
</evidence>
<dbReference type="Proteomes" id="UP000198868">
    <property type="component" value="Unassembled WGS sequence"/>
</dbReference>
<dbReference type="InterPro" id="IPR050587">
    <property type="entry name" value="GNT1/Glycosyltrans_8"/>
</dbReference>
<sequence length="285" mass="33815">MKKAIFYTYSGEYEWLVAVSIQSIIDHYTSEETIDILVFTDKTFETQQATIKKLPCLSGKPQIKISFWRFPNWINRITNNVSERFPAVTFLRLGIPIEFQEFDKMLYLDADTLIYTDIHHVFNQLKTETIAGVLDIFHYLNTADDQILKQYNDTYNIVDSSKYINSGVLLYNNKQYAQHWTIDELVNNINDGQFSHFPDQELINQKFNPNILILPHEYNYQENISFLDHWQVPEKYKESLKLSEKNVRIKHFLPLPKPSSPLIGYRDQFDIDWWQMAMHLKEILS</sequence>
<reference evidence="3 4" key="1">
    <citation type="submission" date="2015-12" db="EMBL/GenBank/DDBJ databases">
        <authorList>
            <person name="Andreevskaya M."/>
        </authorList>
    </citation>
    <scope>NUCLEOTIDE SEQUENCE [LARGE SCALE GENOMIC DNA]</scope>
    <source>
        <strain evidence="1 4">KSL4-2</strain>
        <strain evidence="2 3">PL111</strain>
    </source>
</reference>
<evidence type="ECO:0000313" key="1">
    <source>
        <dbReference type="EMBL" id="CUW03377.1"/>
    </source>
</evidence>